<organism evidence="1 2">
    <name type="scientific">Marasmiellus scandens</name>
    <dbReference type="NCBI Taxonomy" id="2682957"/>
    <lineage>
        <taxon>Eukaryota</taxon>
        <taxon>Fungi</taxon>
        <taxon>Dikarya</taxon>
        <taxon>Basidiomycota</taxon>
        <taxon>Agaricomycotina</taxon>
        <taxon>Agaricomycetes</taxon>
        <taxon>Agaricomycetidae</taxon>
        <taxon>Agaricales</taxon>
        <taxon>Marasmiineae</taxon>
        <taxon>Omphalotaceae</taxon>
        <taxon>Marasmiellus</taxon>
    </lineage>
</organism>
<evidence type="ECO:0000313" key="1">
    <source>
        <dbReference type="EMBL" id="KAK7453511.1"/>
    </source>
</evidence>
<keyword evidence="2" id="KW-1185">Reference proteome</keyword>
<dbReference type="Gene3D" id="1.20.1280.50">
    <property type="match status" value="1"/>
</dbReference>
<protein>
    <recommendedName>
        <fullName evidence="3">F-box domain-containing protein</fullName>
    </recommendedName>
</protein>
<dbReference type="Proteomes" id="UP001498398">
    <property type="component" value="Unassembled WGS sequence"/>
</dbReference>
<reference evidence="1 2" key="1">
    <citation type="submission" date="2024-01" db="EMBL/GenBank/DDBJ databases">
        <title>A draft genome for the cacao thread blight pathogen Marasmiellus scandens.</title>
        <authorList>
            <person name="Baruah I.K."/>
            <person name="Leung J."/>
            <person name="Bukari Y."/>
            <person name="Amoako-Attah I."/>
            <person name="Meinhardt L.W."/>
            <person name="Bailey B.A."/>
            <person name="Cohen S.P."/>
        </authorList>
    </citation>
    <scope>NUCLEOTIDE SEQUENCE [LARGE SCALE GENOMIC DNA]</scope>
    <source>
        <strain evidence="1 2">GH-19</strain>
    </source>
</reference>
<proteinExistence type="predicted"/>
<accession>A0ABR1JCN7</accession>
<sequence length="551" mass="62037">MSASDDLATFGLCSQHHYTCFNASTSPGRSESEVDSALSATVSSVFSDSEQTDSRIDRSNEPECLVSGLPPEILAEIFYSSCESHLGIPPLAPHPAFILSHICSSWRSISLSLPKLWSYIEIRVTEAANVSPDRIESLLFFARLFLTRSQSSPLDIILHIPASEKDLYVRYRLYEALQEVDYLPLYGLFFEESARWRSMSLSGFDEDWHANFTWPVNLPIIERLELEAVYNPSFSADGITFANLSAPRLQELTLIGDWNTALDDIPSFPALSQLILCPSIPEYVALELSVLRLATALTAVKIVGFQFICHPGGEPLIRCCAKSLELRPVPLSEAQLSAYRLIGYLDLPHLREIHFEPELPEGPEFDGEIRALNATRQFLSSMEHINKQNITHLTLHHLIFENSRIFLDFLAEFLALTHLSFDERYDELIQKDPLLDDPDENYATTVLSTPEFYQKLNIAYSGYILPKLEVVDLVADYPDSVPGVELMSMLESRCLLGDVKGTATLQRFRLAICNDQCVFGDQIVQRMKRMQAQGLDFQIVFYAAQTSSPDT</sequence>
<evidence type="ECO:0008006" key="3">
    <source>
        <dbReference type="Google" id="ProtNLM"/>
    </source>
</evidence>
<comment type="caution">
    <text evidence="1">The sequence shown here is derived from an EMBL/GenBank/DDBJ whole genome shotgun (WGS) entry which is preliminary data.</text>
</comment>
<evidence type="ECO:0000313" key="2">
    <source>
        <dbReference type="Proteomes" id="UP001498398"/>
    </source>
</evidence>
<name>A0ABR1JCN7_9AGAR</name>
<gene>
    <name evidence="1" type="ORF">VKT23_011790</name>
</gene>
<dbReference type="EMBL" id="JBANRG010000026">
    <property type="protein sequence ID" value="KAK7453511.1"/>
    <property type="molecule type" value="Genomic_DNA"/>
</dbReference>